<evidence type="ECO:0000256" key="5">
    <source>
        <dbReference type="ARBA" id="ARBA00023242"/>
    </source>
</evidence>
<dbReference type="Proteomes" id="UP001642540">
    <property type="component" value="Unassembled WGS sequence"/>
</dbReference>
<feature type="compositionally biased region" description="Basic and acidic residues" evidence="6">
    <location>
        <begin position="245"/>
        <end position="266"/>
    </location>
</feature>
<evidence type="ECO:0000256" key="6">
    <source>
        <dbReference type="SAM" id="MobiDB-lite"/>
    </source>
</evidence>
<evidence type="ECO:0008006" key="9">
    <source>
        <dbReference type="Google" id="ProtNLM"/>
    </source>
</evidence>
<dbReference type="EMBL" id="CAXLJM020000036">
    <property type="protein sequence ID" value="CAL8104843.1"/>
    <property type="molecule type" value="Genomic_DNA"/>
</dbReference>
<keyword evidence="3" id="KW-0238">DNA-binding</keyword>
<sequence>MGDTDNSASAEARWRNYQHLIWTQQQIQLQIQQQQQHHQQQQQQQPQQQQQQLQNQKMNGTDVGDNRHDGINNNHGIPPPAPPMQEKSLEDKPKGEGMDPWDNFDAQAAFLGPTLWDKRLPYDGQEFKLEYVDLEEFLTENGIPVENHDNHQFPKNGHAPPNNNGNNNGMPEQHNISECSPTAPHAVGQYGPGPSRNQGHNNNIPTPNLMRGSSSVNQSENSRSPSPCGSSISRTSDDSTSSTHTDSHHGPDFDPRTRIFTEDELKPQPMIKKSKKQ</sequence>
<reference evidence="7 8" key="1">
    <citation type="submission" date="2024-08" db="EMBL/GenBank/DDBJ databases">
        <authorList>
            <person name="Cucini C."/>
            <person name="Frati F."/>
        </authorList>
    </citation>
    <scope>NUCLEOTIDE SEQUENCE [LARGE SCALE GENOMIC DNA]</scope>
</reference>
<feature type="region of interest" description="Disordered" evidence="6">
    <location>
        <begin position="144"/>
        <end position="277"/>
    </location>
</feature>
<evidence type="ECO:0000313" key="8">
    <source>
        <dbReference type="Proteomes" id="UP001642540"/>
    </source>
</evidence>
<dbReference type="PANTHER" id="PTHR11988:SF27">
    <property type="entry name" value="GH27708P"/>
    <property type="match status" value="1"/>
</dbReference>
<feature type="compositionally biased region" description="Low complexity" evidence="6">
    <location>
        <begin position="154"/>
        <end position="169"/>
    </location>
</feature>
<evidence type="ECO:0000313" key="7">
    <source>
        <dbReference type="EMBL" id="CAL8104843.1"/>
    </source>
</evidence>
<feature type="non-terminal residue" evidence="7">
    <location>
        <position position="277"/>
    </location>
</feature>
<evidence type="ECO:0000256" key="4">
    <source>
        <dbReference type="ARBA" id="ARBA00023163"/>
    </source>
</evidence>
<dbReference type="PANTHER" id="PTHR11988">
    <property type="entry name" value="THYROTROPH EMBRYONIC FACTOR RELATED"/>
    <property type="match status" value="1"/>
</dbReference>
<evidence type="ECO:0000256" key="2">
    <source>
        <dbReference type="ARBA" id="ARBA00023015"/>
    </source>
</evidence>
<feature type="compositionally biased region" description="Basic and acidic residues" evidence="6">
    <location>
        <begin position="87"/>
        <end position="97"/>
    </location>
</feature>
<accession>A0ABP1QIQ5</accession>
<evidence type="ECO:0000256" key="1">
    <source>
        <dbReference type="ARBA" id="ARBA00004123"/>
    </source>
</evidence>
<feature type="compositionally biased region" description="Polar residues" evidence="6">
    <location>
        <begin position="195"/>
        <end position="206"/>
    </location>
</feature>
<keyword evidence="5" id="KW-0539">Nucleus</keyword>
<feature type="region of interest" description="Disordered" evidence="6">
    <location>
        <begin position="27"/>
        <end position="104"/>
    </location>
</feature>
<organism evidence="7 8">
    <name type="scientific">Orchesella dallaii</name>
    <dbReference type="NCBI Taxonomy" id="48710"/>
    <lineage>
        <taxon>Eukaryota</taxon>
        <taxon>Metazoa</taxon>
        <taxon>Ecdysozoa</taxon>
        <taxon>Arthropoda</taxon>
        <taxon>Hexapoda</taxon>
        <taxon>Collembola</taxon>
        <taxon>Entomobryomorpha</taxon>
        <taxon>Entomobryoidea</taxon>
        <taxon>Orchesellidae</taxon>
        <taxon>Orchesellinae</taxon>
        <taxon>Orchesella</taxon>
    </lineage>
</organism>
<keyword evidence="8" id="KW-1185">Reference proteome</keyword>
<proteinExistence type="predicted"/>
<evidence type="ECO:0000256" key="3">
    <source>
        <dbReference type="ARBA" id="ARBA00023125"/>
    </source>
</evidence>
<keyword evidence="4" id="KW-0804">Transcription</keyword>
<comment type="subcellular location">
    <subcellularLocation>
        <location evidence="1">Nucleus</location>
    </subcellularLocation>
</comment>
<feature type="compositionally biased region" description="Low complexity" evidence="6">
    <location>
        <begin position="27"/>
        <end position="56"/>
    </location>
</feature>
<name>A0ABP1QIQ5_9HEXA</name>
<protein>
    <recommendedName>
        <fullName evidence="9">Hepatic leukemia factor</fullName>
    </recommendedName>
</protein>
<keyword evidence="2" id="KW-0805">Transcription regulation</keyword>
<comment type="caution">
    <text evidence="7">The sequence shown here is derived from an EMBL/GenBank/DDBJ whole genome shotgun (WGS) entry which is preliminary data.</text>
</comment>
<dbReference type="InterPro" id="IPR040223">
    <property type="entry name" value="PAR_bZIP"/>
</dbReference>
<feature type="compositionally biased region" description="Low complexity" evidence="6">
    <location>
        <begin position="213"/>
        <end position="244"/>
    </location>
</feature>
<gene>
    <name evidence="7" type="ORF">ODALV1_LOCUS11875</name>
</gene>